<dbReference type="SUPFAM" id="SSF48403">
    <property type="entry name" value="Ankyrin repeat"/>
    <property type="match status" value="1"/>
</dbReference>
<evidence type="ECO:0000259" key="1">
    <source>
        <dbReference type="PROSITE" id="PS50225"/>
    </source>
</evidence>
<dbReference type="KEGG" id="hro:HELRODRAFT_177839"/>
<reference evidence="3" key="3">
    <citation type="submission" date="2015-06" db="UniProtKB">
        <authorList>
            <consortium name="EnsemblMetazoa"/>
        </authorList>
    </citation>
    <scope>IDENTIFICATION</scope>
</reference>
<protein>
    <recommendedName>
        <fullName evidence="1">SOCS box domain-containing protein</fullName>
    </recommendedName>
</protein>
<dbReference type="EnsemblMetazoa" id="HelroT177839">
    <property type="protein sequence ID" value="HelroP177839"/>
    <property type="gene ID" value="HelroG177839"/>
</dbReference>
<dbReference type="InterPro" id="IPR036770">
    <property type="entry name" value="Ankyrin_rpt-contain_sf"/>
</dbReference>
<organism evidence="3 4">
    <name type="scientific">Helobdella robusta</name>
    <name type="common">Californian leech</name>
    <dbReference type="NCBI Taxonomy" id="6412"/>
    <lineage>
        <taxon>Eukaryota</taxon>
        <taxon>Metazoa</taxon>
        <taxon>Spiralia</taxon>
        <taxon>Lophotrochozoa</taxon>
        <taxon>Annelida</taxon>
        <taxon>Clitellata</taxon>
        <taxon>Hirudinea</taxon>
        <taxon>Rhynchobdellida</taxon>
        <taxon>Glossiphoniidae</taxon>
        <taxon>Helobdella</taxon>
    </lineage>
</organism>
<gene>
    <name evidence="3" type="primary">20206476</name>
    <name evidence="2" type="ORF">HELRODRAFT_177839</name>
</gene>
<evidence type="ECO:0000313" key="2">
    <source>
        <dbReference type="EMBL" id="ESN97776.1"/>
    </source>
</evidence>
<dbReference type="GeneID" id="20206476"/>
<dbReference type="AlphaFoldDB" id="T1FCC7"/>
<dbReference type="CTD" id="20206476"/>
<evidence type="ECO:0000313" key="3">
    <source>
        <dbReference type="EnsemblMetazoa" id="HelroP177839"/>
    </source>
</evidence>
<dbReference type="InParanoid" id="T1FCC7"/>
<feature type="domain" description="SOCS box" evidence="1">
    <location>
        <begin position="526"/>
        <end position="579"/>
    </location>
</feature>
<name>T1FCC7_HELRO</name>
<accession>T1FCC7</accession>
<dbReference type="InterPro" id="IPR001496">
    <property type="entry name" value="SOCS_box"/>
</dbReference>
<dbReference type="PANTHER" id="PTHR24198:SF165">
    <property type="entry name" value="ANKYRIN REPEAT-CONTAINING PROTEIN-RELATED"/>
    <property type="match status" value="1"/>
</dbReference>
<evidence type="ECO:0000313" key="4">
    <source>
        <dbReference type="Proteomes" id="UP000015101"/>
    </source>
</evidence>
<dbReference type="EMBL" id="KB097304">
    <property type="protein sequence ID" value="ESN97776.1"/>
    <property type="molecule type" value="Genomic_DNA"/>
</dbReference>
<dbReference type="PANTHER" id="PTHR24198">
    <property type="entry name" value="ANKYRIN REPEAT AND PROTEIN KINASE DOMAIN-CONTAINING PROTEIN"/>
    <property type="match status" value="1"/>
</dbReference>
<keyword evidence="4" id="KW-1185">Reference proteome</keyword>
<dbReference type="HOGENOM" id="CLU_495450_0_0_1"/>
<proteinExistence type="predicted"/>
<reference evidence="4" key="1">
    <citation type="submission" date="2012-12" db="EMBL/GenBank/DDBJ databases">
        <authorList>
            <person name="Hellsten U."/>
            <person name="Grimwood J."/>
            <person name="Chapman J.A."/>
            <person name="Shapiro H."/>
            <person name="Aerts A."/>
            <person name="Otillar R.P."/>
            <person name="Terry A.Y."/>
            <person name="Boore J.L."/>
            <person name="Simakov O."/>
            <person name="Marletaz F."/>
            <person name="Cho S.-J."/>
            <person name="Edsinger-Gonzales E."/>
            <person name="Havlak P."/>
            <person name="Kuo D.-H."/>
            <person name="Larsson T."/>
            <person name="Lv J."/>
            <person name="Arendt D."/>
            <person name="Savage R."/>
            <person name="Osoegawa K."/>
            <person name="de Jong P."/>
            <person name="Lindberg D.R."/>
            <person name="Seaver E.C."/>
            <person name="Weisblat D.A."/>
            <person name="Putnam N.H."/>
            <person name="Grigoriev I.V."/>
            <person name="Rokhsar D.S."/>
        </authorList>
    </citation>
    <scope>NUCLEOTIDE SEQUENCE</scope>
</reference>
<dbReference type="PROSITE" id="PS50225">
    <property type="entry name" value="SOCS"/>
    <property type="match status" value="1"/>
</dbReference>
<sequence>MEKFIEDLVYHNEYDEKTLQTKLSLHRLDQYFEPDKFILNILHHAILAKNLKLIYELLVQLNENPAPCLKTKLPYLHLAAIIGCPEVAKQLCRFFLANEEVEDNIWWASIKHCLENEDFIAFITGITSNDFFSVLKSKFELLLKEMTRLDLKHKSTAIDVAAICKSEEVLKIYLHTTPLLKKPSSSFTLFDRAIEFNSPRAFSYLTETSSTLTLSSAFINAIRQLRLDVVERLMSCDKLNITEALGMSNPFHIACMMTRITSDRPNTRYLGLDDLFAFFIKQDFDVNSKSAPGHFPLYSLLYSLVHEKDVNSRGVPEYHIRALTLLLEAGADPNFDETTLSNKKITFNSSSLICLSPRDLYISALDAYFSCLQTCDTWSNHVMEHLDQVCLLLLEHNADATKMLLNNETPLHLLVRLAANQHCMGHLSADFFLMMRMLMYFGANPDARTLASISYPVHYYFSHIFHIMGGTIAYDRWINSGAIQQVVGILTYMDRDEANTAVKMIGDDMVRTVKENDGLTEEFVEKINHTLLDYVRNVMSLQDICKMTLWRATGRKVNRLKGLRLPRRLFSEIKSFFAVDV</sequence>
<reference evidence="2 4" key="2">
    <citation type="journal article" date="2013" name="Nature">
        <title>Insights into bilaterian evolution from three spiralian genomes.</title>
        <authorList>
            <person name="Simakov O."/>
            <person name="Marletaz F."/>
            <person name="Cho S.J."/>
            <person name="Edsinger-Gonzales E."/>
            <person name="Havlak P."/>
            <person name="Hellsten U."/>
            <person name="Kuo D.H."/>
            <person name="Larsson T."/>
            <person name="Lv J."/>
            <person name="Arendt D."/>
            <person name="Savage R."/>
            <person name="Osoegawa K."/>
            <person name="de Jong P."/>
            <person name="Grimwood J."/>
            <person name="Chapman J.A."/>
            <person name="Shapiro H."/>
            <person name="Aerts A."/>
            <person name="Otillar R.P."/>
            <person name="Terry A.Y."/>
            <person name="Boore J.L."/>
            <person name="Grigoriev I.V."/>
            <person name="Lindberg D.R."/>
            <person name="Seaver E.C."/>
            <person name="Weisblat D.A."/>
            <person name="Putnam N.H."/>
            <person name="Rokhsar D.S."/>
        </authorList>
    </citation>
    <scope>NUCLEOTIDE SEQUENCE</scope>
</reference>
<dbReference type="OMA" id="WYESLLT"/>
<dbReference type="EMBL" id="AMQM01006206">
    <property type="status" value="NOT_ANNOTATED_CDS"/>
    <property type="molecule type" value="Genomic_DNA"/>
</dbReference>
<dbReference type="RefSeq" id="XP_009024230.1">
    <property type="nucleotide sequence ID" value="XM_009025982.1"/>
</dbReference>
<dbReference type="Proteomes" id="UP000015101">
    <property type="component" value="Unassembled WGS sequence"/>
</dbReference>
<dbReference type="OrthoDB" id="6098706at2759"/>
<dbReference type="Gene3D" id="1.25.40.20">
    <property type="entry name" value="Ankyrin repeat-containing domain"/>
    <property type="match status" value="1"/>
</dbReference>